<organism evidence="1">
    <name type="scientific">uncultured delta proteobacterium</name>
    <dbReference type="NCBI Taxonomy" id="34034"/>
    <lineage>
        <taxon>Bacteria</taxon>
        <taxon>Deltaproteobacteria</taxon>
        <taxon>environmental samples</taxon>
    </lineage>
</organism>
<dbReference type="EMBL" id="FLUQ01000001">
    <property type="protein sequence ID" value="SBV95651.1"/>
    <property type="molecule type" value="Genomic_DNA"/>
</dbReference>
<protein>
    <submittedName>
        <fullName evidence="1">Uncharacterized protein</fullName>
    </submittedName>
</protein>
<evidence type="ECO:0000313" key="1">
    <source>
        <dbReference type="EMBL" id="SBV95651.1"/>
    </source>
</evidence>
<reference evidence="1" key="1">
    <citation type="submission" date="2016-04" db="EMBL/GenBank/DDBJ databases">
        <authorList>
            <person name="Evans L.H."/>
            <person name="Alamgir A."/>
            <person name="Owens N."/>
            <person name="Weber N.D."/>
            <person name="Virtaneva K."/>
            <person name="Barbian K."/>
            <person name="Babar A."/>
            <person name="Rosenke K."/>
        </authorList>
    </citation>
    <scope>NUCLEOTIDE SEQUENCE</scope>
    <source>
        <strain evidence="1">86</strain>
    </source>
</reference>
<gene>
    <name evidence="1" type="ORF">KL86DPRO_10906</name>
</gene>
<accession>A0A212J890</accession>
<sequence>MDTRNPAILKRASCSFAGKSQGFTIVSSSFSSPVSFLFSSHDASLLSASGSAAAAAVVAVRLL</sequence>
<name>A0A212J890_9DELT</name>
<dbReference type="AlphaFoldDB" id="A0A212J890"/>
<proteinExistence type="predicted"/>